<feature type="transmembrane region" description="Helical" evidence="1">
    <location>
        <begin position="57"/>
        <end position="79"/>
    </location>
</feature>
<dbReference type="STRING" id="1238425.J07HQW2_00192"/>
<feature type="transmembrane region" description="Helical" evidence="1">
    <location>
        <begin position="30"/>
        <end position="51"/>
    </location>
</feature>
<keyword evidence="1" id="KW-1133">Transmembrane helix</keyword>
<dbReference type="AlphaFoldDB" id="U1NAW4"/>
<evidence type="ECO:0000313" key="3">
    <source>
        <dbReference type="Proteomes" id="UP000030710"/>
    </source>
</evidence>
<gene>
    <name evidence="2" type="ORF">J07HQW2_00192</name>
</gene>
<dbReference type="Proteomes" id="UP000030710">
    <property type="component" value="Unassembled WGS sequence"/>
</dbReference>
<evidence type="ECO:0000256" key="1">
    <source>
        <dbReference type="SAM" id="Phobius"/>
    </source>
</evidence>
<organism evidence="2 3">
    <name type="scientific">Haloquadratum walsbyi J07HQW2</name>
    <dbReference type="NCBI Taxonomy" id="1238425"/>
    <lineage>
        <taxon>Archaea</taxon>
        <taxon>Methanobacteriati</taxon>
        <taxon>Methanobacteriota</taxon>
        <taxon>Stenosarchaea group</taxon>
        <taxon>Halobacteria</taxon>
        <taxon>Halobacteriales</taxon>
        <taxon>Haloferacaceae</taxon>
        <taxon>Haloquadratum</taxon>
    </lineage>
</organism>
<accession>U1NAW4</accession>
<reference evidence="2 3" key="1">
    <citation type="journal article" date="2013" name="PLoS ONE">
        <title>Assembly-driven community genomics of a hypersaline microbial ecosystem.</title>
        <authorList>
            <person name="Podell S."/>
            <person name="Ugalde J.A."/>
            <person name="Narasingarao P."/>
            <person name="Banfield J.F."/>
            <person name="Heidelberg K.B."/>
            <person name="Allen E.E."/>
        </authorList>
    </citation>
    <scope>NUCLEOTIDE SEQUENCE [LARGE SCALE GENOMIC DNA]</scope>
    <source>
        <strain evidence="3">J07HQW2</strain>
    </source>
</reference>
<dbReference type="EMBL" id="KE356561">
    <property type="protein sequence ID" value="ERG93758.1"/>
    <property type="molecule type" value="Genomic_DNA"/>
</dbReference>
<proteinExistence type="predicted"/>
<keyword evidence="1" id="KW-0472">Membrane</keyword>
<evidence type="ECO:0000313" key="2">
    <source>
        <dbReference type="EMBL" id="ERG93758.1"/>
    </source>
</evidence>
<sequence length="100" mass="10979">MDDVRETLSSTVRAALLGSQDGQLRCSWRVLVAVVITFGAVFAFILTLRSVGIDIPGWAEIAVVHPTAVIGVLIAMALLKRYVDDRDITDYGFNLSRQWG</sequence>
<name>U1NAW4_9EURY</name>
<dbReference type="HOGENOM" id="CLU_2299294_0_0_2"/>
<protein>
    <submittedName>
        <fullName evidence="2">Uncharacterized protein</fullName>
    </submittedName>
</protein>
<keyword evidence="1" id="KW-0812">Transmembrane</keyword>
<dbReference type="RefSeq" id="WP_021053252.1">
    <property type="nucleotide sequence ID" value="NZ_KE356561.1"/>
</dbReference>